<evidence type="ECO:0000256" key="4">
    <source>
        <dbReference type="SAM" id="MobiDB-lite"/>
    </source>
</evidence>
<dbReference type="PANTHER" id="PTHR12631">
    <property type="entry name" value="ALPHA-L-IDURONIDASE"/>
    <property type="match status" value="1"/>
</dbReference>
<dbReference type="AlphaFoldDB" id="A0A7K3QTV3"/>
<dbReference type="InterPro" id="IPR017853">
    <property type="entry name" value="GH"/>
</dbReference>
<name>A0A7K3QTV3_9ACTN</name>
<feature type="domain" description="Glycoside hydrolase family 5" evidence="5">
    <location>
        <begin position="89"/>
        <end position="340"/>
    </location>
</feature>
<evidence type="ECO:0000313" key="6">
    <source>
        <dbReference type="EMBL" id="NEB93339.1"/>
    </source>
</evidence>
<evidence type="ECO:0000256" key="2">
    <source>
        <dbReference type="ARBA" id="ARBA00023295"/>
    </source>
</evidence>
<dbReference type="InterPro" id="IPR001547">
    <property type="entry name" value="Glyco_hydro_5"/>
</dbReference>
<evidence type="ECO:0000256" key="3">
    <source>
        <dbReference type="RuleBase" id="RU361153"/>
    </source>
</evidence>
<gene>
    <name evidence="6" type="ORF">G3I21_16835</name>
</gene>
<protein>
    <submittedName>
        <fullName evidence="6">Glycoside hydrolase family 5 protein</fullName>
    </submittedName>
</protein>
<dbReference type="SUPFAM" id="SSF51445">
    <property type="entry name" value="(Trans)glycosidases"/>
    <property type="match status" value="1"/>
</dbReference>
<accession>A0A7K3QTV3</accession>
<organism evidence="6 7">
    <name type="scientific">Streptomyces bauhiniae</name>
    <dbReference type="NCBI Taxonomy" id="2340725"/>
    <lineage>
        <taxon>Bacteria</taxon>
        <taxon>Bacillati</taxon>
        <taxon>Actinomycetota</taxon>
        <taxon>Actinomycetes</taxon>
        <taxon>Kitasatosporales</taxon>
        <taxon>Streptomycetaceae</taxon>
        <taxon>Streptomyces</taxon>
    </lineage>
</organism>
<keyword evidence="2 3" id="KW-0326">Glycosidase</keyword>
<comment type="similarity">
    <text evidence="3">Belongs to the glycosyl hydrolase 5 (cellulase A) family.</text>
</comment>
<sequence length="430" mass="46762">MPHQPIPPASALRNSSGSRERTGIRRRLLGALVAVAVLAGSATIAVALTGSEPSTRRPASGVGARPPESGVPSASARTEGRELGFGLSFGDSLTWMTDAERAAAMADAEELGVHWLRVDLSWRNIQPDSPDQYLWDRFDPVVDAARAHGLEVLPTLSYTPRWAADPRCASAGQACPPAEDDQFAEFARQAAERYAPKGVHTWEIWNEPNIKPFWQTGPDAARYTSLLRATASAVRSVDSDAYLLLGGLAAVDTIPSKQYVSHKTFLAELGRQGALKQVDAVSYHPYTYPLLPSARTATGTRFEDIDRTKDSLVAILARYGEPHMPIWLTETGAPTWSQGSAADSQTARNTSHVTPRLQAEIATDTVTAAAASPSVRAVFWFSYRDGGPETAASRKSQHYGLTYYDGRRKPAFDAFERAVRAYRAEHGQRD</sequence>
<proteinExistence type="inferred from homology"/>
<reference evidence="6 7" key="1">
    <citation type="submission" date="2020-01" db="EMBL/GenBank/DDBJ databases">
        <title>Insect and environment-associated Actinomycetes.</title>
        <authorList>
            <person name="Currrie C."/>
            <person name="Chevrette M."/>
            <person name="Carlson C."/>
            <person name="Stubbendieck R."/>
            <person name="Wendt-Pienkowski E."/>
        </authorList>
    </citation>
    <scope>NUCLEOTIDE SEQUENCE [LARGE SCALE GENOMIC DNA]</scope>
    <source>
        <strain evidence="6 7">SID7754</strain>
    </source>
</reference>
<keyword evidence="1 3" id="KW-0378">Hydrolase</keyword>
<dbReference type="EMBL" id="JAAGMR010000200">
    <property type="protein sequence ID" value="NEB93339.1"/>
    <property type="molecule type" value="Genomic_DNA"/>
</dbReference>
<dbReference type="Pfam" id="PF00150">
    <property type="entry name" value="Cellulase"/>
    <property type="match status" value="1"/>
</dbReference>
<evidence type="ECO:0000259" key="5">
    <source>
        <dbReference type="Pfam" id="PF00150"/>
    </source>
</evidence>
<dbReference type="GO" id="GO:0004553">
    <property type="term" value="F:hydrolase activity, hydrolyzing O-glycosyl compounds"/>
    <property type="evidence" value="ECO:0007669"/>
    <property type="project" value="InterPro"/>
</dbReference>
<dbReference type="Gene3D" id="3.20.20.80">
    <property type="entry name" value="Glycosidases"/>
    <property type="match status" value="1"/>
</dbReference>
<dbReference type="Proteomes" id="UP000470520">
    <property type="component" value="Unassembled WGS sequence"/>
</dbReference>
<feature type="region of interest" description="Disordered" evidence="4">
    <location>
        <begin position="1"/>
        <end position="20"/>
    </location>
</feature>
<evidence type="ECO:0000313" key="7">
    <source>
        <dbReference type="Proteomes" id="UP000470520"/>
    </source>
</evidence>
<dbReference type="RefSeq" id="WP_164189625.1">
    <property type="nucleotide sequence ID" value="NZ_JAAGMR010000200.1"/>
</dbReference>
<dbReference type="PANTHER" id="PTHR12631:SF10">
    <property type="entry name" value="BETA-XYLOSIDASE-LIKE PROTEIN-RELATED"/>
    <property type="match status" value="1"/>
</dbReference>
<evidence type="ECO:0000256" key="1">
    <source>
        <dbReference type="ARBA" id="ARBA00022801"/>
    </source>
</evidence>
<comment type="caution">
    <text evidence="6">The sequence shown here is derived from an EMBL/GenBank/DDBJ whole genome shotgun (WGS) entry which is preliminary data.</text>
</comment>
<dbReference type="GO" id="GO:0000272">
    <property type="term" value="P:polysaccharide catabolic process"/>
    <property type="evidence" value="ECO:0007669"/>
    <property type="project" value="InterPro"/>
</dbReference>
<feature type="region of interest" description="Disordered" evidence="4">
    <location>
        <begin position="52"/>
        <end position="78"/>
    </location>
</feature>
<dbReference type="InterPro" id="IPR051923">
    <property type="entry name" value="Glycosyl_Hydrolase_39"/>
</dbReference>